<feature type="binding site" evidence="6">
    <location>
        <begin position="420"/>
        <end position="424"/>
    </location>
    <ligand>
        <name>FAD</name>
        <dbReference type="ChEBI" id="CHEBI:57692"/>
    </ligand>
</feature>
<evidence type="ECO:0000256" key="6">
    <source>
        <dbReference type="PIRSR" id="PIRSR602081-1"/>
    </source>
</evidence>
<feature type="site" description="Electron transfer via tryptophanyl radical" evidence="7">
    <location>
        <position position="545"/>
    </location>
</feature>
<evidence type="ECO:0000256" key="4">
    <source>
        <dbReference type="ARBA" id="ARBA00022827"/>
    </source>
</evidence>
<comment type="similarity">
    <text evidence="2">Belongs to the DNA photolyase class-1 family.</text>
</comment>
<dbReference type="PROSITE" id="PS51645">
    <property type="entry name" value="PHR_CRY_ALPHA_BETA"/>
    <property type="match status" value="1"/>
</dbReference>
<dbReference type="PROSITE" id="PS00394">
    <property type="entry name" value="DNA_PHOTOLYASES_1_1"/>
    <property type="match status" value="1"/>
</dbReference>
<dbReference type="Gene3D" id="1.25.40.80">
    <property type="match status" value="1"/>
</dbReference>
<dbReference type="InterPro" id="IPR036134">
    <property type="entry name" value="Crypto/Photolyase_FAD-like_sf"/>
</dbReference>
<dbReference type="GO" id="GO:0003904">
    <property type="term" value="F:deoxyribodipyrimidine photo-lyase activity"/>
    <property type="evidence" value="ECO:0007669"/>
    <property type="project" value="TreeGrafter"/>
</dbReference>
<dbReference type="FunFam" id="1.10.579.10:FF:000003">
    <property type="entry name" value="Deoxyribodipyrimidine photo-lyase"/>
    <property type="match status" value="1"/>
</dbReference>
<feature type="binding site" evidence="6">
    <location>
        <begin position="460"/>
        <end position="467"/>
    </location>
    <ligand>
        <name>FAD</name>
        <dbReference type="ChEBI" id="CHEBI:57692"/>
    </ligand>
</feature>
<comment type="cofactor">
    <cofactor evidence="1">
        <name>(6R)-5,10-methylene-5,6,7,8-tetrahydrofolate</name>
        <dbReference type="ChEBI" id="CHEBI:15636"/>
    </cofactor>
</comment>
<feature type="binding site" evidence="6">
    <location>
        <position position="457"/>
    </location>
    <ligand>
        <name>FAD</name>
        <dbReference type="ChEBI" id="CHEBI:57692"/>
    </ligand>
</feature>
<keyword evidence="3 6" id="KW-0285">Flavoprotein</keyword>
<evidence type="ECO:0000256" key="5">
    <source>
        <dbReference type="ARBA" id="ARBA00022991"/>
    </source>
</evidence>
<dbReference type="GO" id="GO:0003677">
    <property type="term" value="F:DNA binding"/>
    <property type="evidence" value="ECO:0007669"/>
    <property type="project" value="TreeGrafter"/>
</dbReference>
<keyword evidence="5" id="KW-0157">Chromophore</keyword>
<dbReference type="InterPro" id="IPR018394">
    <property type="entry name" value="DNA_photolyase_1_CS_C"/>
</dbReference>
<feature type="binding site" evidence="6">
    <location>
        <position position="407"/>
    </location>
    <ligand>
        <name>FAD</name>
        <dbReference type="ChEBI" id="CHEBI:57692"/>
    </ligand>
</feature>
<dbReference type="GO" id="GO:0071949">
    <property type="term" value="F:FAD binding"/>
    <property type="evidence" value="ECO:0007669"/>
    <property type="project" value="TreeGrafter"/>
</dbReference>
<dbReference type="InterPro" id="IPR005101">
    <property type="entry name" value="Cryptochr/Photolyase_FAD-bd"/>
</dbReference>
<dbReference type="InterPro" id="IPR036155">
    <property type="entry name" value="Crypto/Photolyase_N_sf"/>
</dbReference>
<dbReference type="SUPFAM" id="SSF52425">
    <property type="entry name" value="Cryptochrome/photolyase, N-terminal domain"/>
    <property type="match status" value="1"/>
</dbReference>
<dbReference type="GO" id="GO:0005634">
    <property type="term" value="C:nucleus"/>
    <property type="evidence" value="ECO:0007669"/>
    <property type="project" value="TreeGrafter"/>
</dbReference>
<feature type="domain" description="Photolyase/cryptochrome alpha/beta" evidence="9">
    <location>
        <begin position="164"/>
        <end position="301"/>
    </location>
</feature>
<accession>A0A8H2EAW2</accession>
<dbReference type="PRINTS" id="PR00147">
    <property type="entry name" value="DNAPHOTLYASE"/>
</dbReference>
<evidence type="ECO:0000256" key="7">
    <source>
        <dbReference type="PIRSR" id="PIRSR602081-2"/>
    </source>
</evidence>
<dbReference type="InterPro" id="IPR006050">
    <property type="entry name" value="DNA_photolyase_N"/>
</dbReference>
<dbReference type="Pfam" id="PF00875">
    <property type="entry name" value="DNA_photolyase"/>
    <property type="match status" value="1"/>
</dbReference>
<feature type="site" description="Electron transfer via tryptophanyl radical" evidence="7">
    <location>
        <position position="568"/>
    </location>
</feature>
<comment type="cofactor">
    <cofactor evidence="6">
        <name>FAD</name>
        <dbReference type="ChEBI" id="CHEBI:57692"/>
    </cofactor>
    <text evidence="6">Binds 1 FAD per subunit.</text>
</comment>
<proteinExistence type="inferred from homology"/>
<feature type="region of interest" description="Disordered" evidence="8">
    <location>
        <begin position="70"/>
        <end position="111"/>
    </location>
</feature>
<feature type="site" description="Electron transfer via tryptophanyl radical" evidence="7">
    <location>
        <position position="492"/>
    </location>
</feature>
<dbReference type="SUPFAM" id="SSF48173">
    <property type="entry name" value="Cryptochrome/photolyase FAD-binding domain"/>
    <property type="match status" value="1"/>
</dbReference>
<dbReference type="PANTHER" id="PTHR11455:SF18">
    <property type="entry name" value="SI:CH1073-390K14.1"/>
    <property type="match status" value="1"/>
</dbReference>
<sequence length="660" mass="75935">MFRMVPQLTLTLLPILRHRPISILSNHRTTKISTWITYLFSTMPPKGSKRKASSAAGAPAKRTILSLLKAETSDQSSSQDIRDEDANEASTVVKDEPDGDSASQSHVDATSGHEEIVLREFYPPEMSNERVRSYKDGTIELPYNELTSALTDTEAERVNLAPKKAVAHWFRWDLRLSDNTGLHRAAESARSQGLPLICLYLFSHQDFHAHLTSPARIDFCLRTLQILKDDLAKLDIPLWVEEVTDRKRTQNHVLEWCEKWDVGELHANMLYEVDELRRDAKLVREGVKKDLRFTVHHDTCVVEPMVLRSGAGKTYSVFTPFFKSWEPYVYRNKCVQDLFPPPGKNDPKNTTREAFAELFSQTSFPTPNSNKRLEQKEAQRLAKLWPAGEHEARSRLRRFLDERVSKYVDTRNRPDNDSGTSGLSVHLSAGTLSARQAVRACMDHNKGKSLDSGHHGWIRELCFRDFYKQILAANPHVCMNKAYHEEYHKVKWEYNEEHFQRWVQGKTGYPIVDAAMRQLATNKYMHNRCRMIVASFLCKDLLLDWRKGENYFMSELIDGDFASNNAGWQFCSSSGTDAQPYFRIFNPLTQSEKFDPDGEYIRRWVPELSKLKGKEIHDPASRLSPAEFKKLSYPKPIVEHKAARELALERYKSGLGKNTR</sequence>
<evidence type="ECO:0000256" key="3">
    <source>
        <dbReference type="ARBA" id="ARBA00022630"/>
    </source>
</evidence>
<protein>
    <recommendedName>
        <fullName evidence="9">Photolyase/cryptochrome alpha/beta domain-containing protein</fullName>
    </recommendedName>
</protein>
<feature type="binding site" evidence="6">
    <location>
        <begin position="558"/>
        <end position="560"/>
    </location>
    <ligand>
        <name>FAD</name>
        <dbReference type="ChEBI" id="CHEBI:57692"/>
    </ligand>
</feature>
<dbReference type="OrthoDB" id="435881at2759"/>
<dbReference type="GO" id="GO:0005737">
    <property type="term" value="C:cytoplasm"/>
    <property type="evidence" value="ECO:0007669"/>
    <property type="project" value="TreeGrafter"/>
</dbReference>
<evidence type="ECO:0000313" key="11">
    <source>
        <dbReference type="Proteomes" id="UP000297595"/>
    </source>
</evidence>
<evidence type="ECO:0000256" key="8">
    <source>
        <dbReference type="SAM" id="MobiDB-lite"/>
    </source>
</evidence>
<dbReference type="GO" id="GO:0006139">
    <property type="term" value="P:nucleobase-containing compound metabolic process"/>
    <property type="evidence" value="ECO:0007669"/>
    <property type="project" value="UniProtKB-ARBA"/>
</dbReference>
<evidence type="ECO:0000259" key="9">
    <source>
        <dbReference type="PROSITE" id="PS51645"/>
    </source>
</evidence>
<dbReference type="AlphaFoldDB" id="A0A8H2EAW2"/>
<dbReference type="GO" id="GO:0006950">
    <property type="term" value="P:response to stress"/>
    <property type="evidence" value="ECO:0007669"/>
    <property type="project" value="UniProtKB-ARBA"/>
</dbReference>
<dbReference type="PROSITE" id="PS00691">
    <property type="entry name" value="DNA_PHOTOLYASES_1_2"/>
    <property type="match status" value="1"/>
</dbReference>
<dbReference type="Pfam" id="PF03441">
    <property type="entry name" value="FAD_binding_7"/>
    <property type="match status" value="1"/>
</dbReference>
<dbReference type="InterPro" id="IPR014729">
    <property type="entry name" value="Rossmann-like_a/b/a_fold"/>
</dbReference>
<reference evidence="10 11" key="1">
    <citation type="submission" date="2019-03" db="EMBL/GenBank/DDBJ databases">
        <title>Nematode-trapping fungi genome.</title>
        <authorList>
            <person name="Vidal-Diez De Ulzurrun G."/>
        </authorList>
    </citation>
    <scope>NUCLEOTIDE SEQUENCE [LARGE SCALE GENOMIC DNA]</scope>
    <source>
        <strain evidence="10 11">TWF154</strain>
    </source>
</reference>
<comment type="caution">
    <text evidence="10">The sequence shown here is derived from an EMBL/GenBank/DDBJ whole genome shotgun (WGS) entry which is preliminary data.</text>
</comment>
<organism evidence="10 11">
    <name type="scientific">Orbilia oligospora</name>
    <name type="common">Nematode-trapping fungus</name>
    <name type="synonym">Arthrobotrys oligospora</name>
    <dbReference type="NCBI Taxonomy" id="2813651"/>
    <lineage>
        <taxon>Eukaryota</taxon>
        <taxon>Fungi</taxon>
        <taxon>Dikarya</taxon>
        <taxon>Ascomycota</taxon>
        <taxon>Pezizomycotina</taxon>
        <taxon>Orbiliomycetes</taxon>
        <taxon>Orbiliales</taxon>
        <taxon>Orbiliaceae</taxon>
        <taxon>Orbilia</taxon>
    </lineage>
</organism>
<evidence type="ECO:0000256" key="1">
    <source>
        <dbReference type="ARBA" id="ARBA00001932"/>
    </source>
</evidence>
<evidence type="ECO:0000313" key="10">
    <source>
        <dbReference type="EMBL" id="TGJ73722.1"/>
    </source>
</evidence>
<name>A0A8H2EAW2_ORBOL</name>
<dbReference type="GO" id="GO:0043153">
    <property type="term" value="P:entrainment of circadian clock by photoperiod"/>
    <property type="evidence" value="ECO:0007669"/>
    <property type="project" value="TreeGrafter"/>
</dbReference>
<gene>
    <name evidence="10" type="ORF">EYR41_000797</name>
</gene>
<evidence type="ECO:0000256" key="2">
    <source>
        <dbReference type="ARBA" id="ARBA00005862"/>
    </source>
</evidence>
<dbReference type="Proteomes" id="UP000297595">
    <property type="component" value="Unassembled WGS sequence"/>
</dbReference>
<dbReference type="GO" id="GO:0032922">
    <property type="term" value="P:circadian regulation of gene expression"/>
    <property type="evidence" value="ECO:0007669"/>
    <property type="project" value="TreeGrafter"/>
</dbReference>
<dbReference type="Gene3D" id="3.40.50.620">
    <property type="entry name" value="HUPs"/>
    <property type="match status" value="1"/>
</dbReference>
<keyword evidence="4 6" id="KW-0274">FAD</keyword>
<dbReference type="EMBL" id="SOZJ01000001">
    <property type="protein sequence ID" value="TGJ73722.1"/>
    <property type="molecule type" value="Genomic_DNA"/>
</dbReference>
<dbReference type="InterPro" id="IPR002081">
    <property type="entry name" value="Cryptochrome/DNA_photolyase_1"/>
</dbReference>
<dbReference type="Gene3D" id="1.10.579.10">
    <property type="entry name" value="DNA Cyclobutane Dipyrimidine Photolyase, subunit A, domain 3"/>
    <property type="match status" value="1"/>
</dbReference>
<dbReference type="PANTHER" id="PTHR11455">
    <property type="entry name" value="CRYPTOCHROME"/>
    <property type="match status" value="1"/>
</dbReference>